<keyword evidence="3" id="KW-1185">Reference proteome</keyword>
<protein>
    <recommendedName>
        <fullName evidence="4">MADF domain-containing protein</fullName>
    </recommendedName>
</protein>
<feature type="compositionally biased region" description="Basic and acidic residues" evidence="1">
    <location>
        <begin position="107"/>
        <end position="117"/>
    </location>
</feature>
<evidence type="ECO:0000313" key="3">
    <source>
        <dbReference type="Proteomes" id="UP000228934"/>
    </source>
</evidence>
<evidence type="ECO:0000313" key="2">
    <source>
        <dbReference type="EMBL" id="PIO23474.1"/>
    </source>
</evidence>
<proteinExistence type="predicted"/>
<sequence>MFFFITEGLIRTRWRSLKDTLQRHQRLQRESRSGSGAPPKHPYAFARYMDFLKPVLELRNTEASWEEEGEEEEAHAPSVDDDEGVSFACTNQKDSSMELQGELIEVHESSAQERDNEVTDVSTPSSRRQRQASASHRKKSSRAAEQVEDQDQTNKLLNIVLGITEQIDAQRCPHTMFAISLVPLLKEVLPDHYFNMRIAVPHCIHSFTVPRHVSVPMHDIPSPQIFTPISSAPNPYPSSFAEPSSIYETPRSRIAYPIPSAVASVISPPSRTRDIGRQIDMRLD</sequence>
<evidence type="ECO:0008006" key="4">
    <source>
        <dbReference type="Google" id="ProtNLM"/>
    </source>
</evidence>
<accession>A0A2G9R6H0</accession>
<feature type="compositionally biased region" description="Acidic residues" evidence="1">
    <location>
        <begin position="64"/>
        <end position="84"/>
    </location>
</feature>
<feature type="region of interest" description="Disordered" evidence="1">
    <location>
        <begin position="107"/>
        <end position="149"/>
    </location>
</feature>
<dbReference type="OrthoDB" id="6159213at2759"/>
<dbReference type="AlphaFoldDB" id="A0A2G9R6H0"/>
<feature type="compositionally biased region" description="Basic residues" evidence="1">
    <location>
        <begin position="127"/>
        <end position="141"/>
    </location>
</feature>
<name>A0A2G9R6H0_AQUCT</name>
<feature type="region of interest" description="Disordered" evidence="1">
    <location>
        <begin position="62"/>
        <end position="87"/>
    </location>
</feature>
<dbReference type="EMBL" id="KV968563">
    <property type="protein sequence ID" value="PIO23474.1"/>
    <property type="molecule type" value="Genomic_DNA"/>
</dbReference>
<dbReference type="Proteomes" id="UP000228934">
    <property type="component" value="Unassembled WGS sequence"/>
</dbReference>
<evidence type="ECO:0000256" key="1">
    <source>
        <dbReference type="SAM" id="MobiDB-lite"/>
    </source>
</evidence>
<reference evidence="3" key="1">
    <citation type="journal article" date="2017" name="Nat. Commun.">
        <title>The North American bullfrog draft genome provides insight into hormonal regulation of long noncoding RNA.</title>
        <authorList>
            <person name="Hammond S.A."/>
            <person name="Warren R.L."/>
            <person name="Vandervalk B.P."/>
            <person name="Kucuk E."/>
            <person name="Khan H."/>
            <person name="Gibb E.A."/>
            <person name="Pandoh P."/>
            <person name="Kirk H."/>
            <person name="Zhao Y."/>
            <person name="Jones M."/>
            <person name="Mungall A.J."/>
            <person name="Coope R."/>
            <person name="Pleasance S."/>
            <person name="Moore R.A."/>
            <person name="Holt R.A."/>
            <person name="Round J.M."/>
            <person name="Ohora S."/>
            <person name="Walle B.V."/>
            <person name="Veldhoen N."/>
            <person name="Helbing C.C."/>
            <person name="Birol I."/>
        </authorList>
    </citation>
    <scope>NUCLEOTIDE SEQUENCE [LARGE SCALE GENOMIC DNA]</scope>
</reference>
<organism evidence="2 3">
    <name type="scientific">Aquarana catesbeiana</name>
    <name type="common">American bullfrog</name>
    <name type="synonym">Rana catesbeiana</name>
    <dbReference type="NCBI Taxonomy" id="8400"/>
    <lineage>
        <taxon>Eukaryota</taxon>
        <taxon>Metazoa</taxon>
        <taxon>Chordata</taxon>
        <taxon>Craniata</taxon>
        <taxon>Vertebrata</taxon>
        <taxon>Euteleostomi</taxon>
        <taxon>Amphibia</taxon>
        <taxon>Batrachia</taxon>
        <taxon>Anura</taxon>
        <taxon>Neobatrachia</taxon>
        <taxon>Ranoidea</taxon>
        <taxon>Ranidae</taxon>
        <taxon>Aquarana</taxon>
    </lineage>
</organism>
<gene>
    <name evidence="2" type="ORF">AB205_0143640</name>
</gene>